<dbReference type="Gene3D" id="3.40.50.20">
    <property type="match status" value="1"/>
</dbReference>
<sequence>MSILITAANSAPAYKLKNLLNSDHVIMGDHMDLPDFMLKPGKFIRLPDPKSDIYTHEMLTLCLDMGVETVYLFRQAEIDLLLKAETLFNEYNIKIITSPTQTLPEREGFKKSPLPGEI</sequence>
<reference evidence="1 2" key="1">
    <citation type="submission" date="2020-08" db="EMBL/GenBank/DDBJ databases">
        <title>Genomic Encyclopedia of Type Strains, Phase IV (KMG-V): Genome sequencing to study the core and pangenomes of soil and plant-associated prokaryotes.</title>
        <authorList>
            <person name="Whitman W."/>
        </authorList>
    </citation>
    <scope>NUCLEOTIDE SEQUENCE [LARGE SCALE GENOMIC DNA]</scope>
    <source>
        <strain evidence="1 2">MP601</strain>
    </source>
</reference>
<evidence type="ECO:0000313" key="1">
    <source>
        <dbReference type="EMBL" id="MBB6127114.1"/>
    </source>
</evidence>
<accession>A0A841J8R9</accession>
<comment type="caution">
    <text evidence="1">The sequence shown here is derived from an EMBL/GenBank/DDBJ whole genome shotgun (WGS) entry which is preliminary data.</text>
</comment>
<organism evidence="1 2">
    <name type="scientific">Mucilaginibacter lappiensis</name>
    <dbReference type="NCBI Taxonomy" id="354630"/>
    <lineage>
        <taxon>Bacteria</taxon>
        <taxon>Pseudomonadati</taxon>
        <taxon>Bacteroidota</taxon>
        <taxon>Sphingobacteriia</taxon>
        <taxon>Sphingobacteriales</taxon>
        <taxon>Sphingobacteriaceae</taxon>
        <taxon>Mucilaginibacter</taxon>
    </lineage>
</organism>
<name>A0A841J8R9_9SPHI</name>
<dbReference type="Proteomes" id="UP000548326">
    <property type="component" value="Unassembled WGS sequence"/>
</dbReference>
<dbReference type="RefSeq" id="WP_183586318.1">
    <property type="nucleotide sequence ID" value="NZ_JACHCA010000003.1"/>
</dbReference>
<evidence type="ECO:0000313" key="2">
    <source>
        <dbReference type="Proteomes" id="UP000548326"/>
    </source>
</evidence>
<protein>
    <submittedName>
        <fullName evidence="1">Uncharacterized protein</fullName>
    </submittedName>
</protein>
<dbReference type="EMBL" id="JACHCA010000003">
    <property type="protein sequence ID" value="MBB6127114.1"/>
    <property type="molecule type" value="Genomic_DNA"/>
</dbReference>
<gene>
    <name evidence="1" type="ORF">HDF22_001220</name>
</gene>
<dbReference type="AlphaFoldDB" id="A0A841J8R9"/>
<proteinExistence type="predicted"/>